<feature type="compositionally biased region" description="Basic and acidic residues" evidence="1">
    <location>
        <begin position="191"/>
        <end position="201"/>
    </location>
</feature>
<dbReference type="EMBL" id="KZ110612">
    <property type="protein sequence ID" value="OSX56675.1"/>
    <property type="molecule type" value="Genomic_DNA"/>
</dbReference>
<dbReference type="RefSeq" id="XP_024333469.1">
    <property type="nucleotide sequence ID" value="XM_024487408.1"/>
</dbReference>
<feature type="region of interest" description="Disordered" evidence="1">
    <location>
        <begin position="142"/>
        <end position="219"/>
    </location>
</feature>
<feature type="compositionally biased region" description="Basic and acidic residues" evidence="1">
    <location>
        <begin position="155"/>
        <end position="166"/>
    </location>
</feature>
<protein>
    <submittedName>
        <fullName evidence="2">Uncharacterized protein</fullName>
    </submittedName>
</protein>
<evidence type="ECO:0000313" key="3">
    <source>
        <dbReference type="Proteomes" id="UP000194127"/>
    </source>
</evidence>
<evidence type="ECO:0000256" key="1">
    <source>
        <dbReference type="SAM" id="MobiDB-lite"/>
    </source>
</evidence>
<accession>A0A1X6MK07</accession>
<dbReference type="AlphaFoldDB" id="A0A1X6MK07"/>
<proteinExistence type="predicted"/>
<dbReference type="Proteomes" id="UP000194127">
    <property type="component" value="Unassembled WGS sequence"/>
</dbReference>
<reference evidence="2 3" key="1">
    <citation type="submission" date="2017-04" db="EMBL/GenBank/DDBJ databases">
        <title>Genome Sequence of the Model Brown-Rot Fungus Postia placenta SB12.</title>
        <authorList>
            <consortium name="DOE Joint Genome Institute"/>
            <person name="Gaskell J."/>
            <person name="Kersten P."/>
            <person name="Larrondo L.F."/>
            <person name="Canessa P."/>
            <person name="Martinez D."/>
            <person name="Hibbett D."/>
            <person name="Schmoll M."/>
            <person name="Kubicek C.P."/>
            <person name="Martinez A.T."/>
            <person name="Yadav J."/>
            <person name="Master E."/>
            <person name="Magnuson J.K."/>
            <person name="James T."/>
            <person name="Yaver D."/>
            <person name="Berka R."/>
            <person name="Labutti K."/>
            <person name="Lipzen A."/>
            <person name="Aerts A."/>
            <person name="Barry K."/>
            <person name="Henrissat B."/>
            <person name="Blanchette R."/>
            <person name="Grigoriev I."/>
            <person name="Cullen D."/>
        </authorList>
    </citation>
    <scope>NUCLEOTIDE SEQUENCE [LARGE SCALE GENOMIC DNA]</scope>
    <source>
        <strain evidence="2 3">MAD-698-R-SB12</strain>
    </source>
</reference>
<dbReference type="OrthoDB" id="10273950at2759"/>
<dbReference type="GeneID" id="36332357"/>
<name>A0A1X6MK07_9APHY</name>
<organism evidence="2 3">
    <name type="scientific">Postia placenta MAD-698-R-SB12</name>
    <dbReference type="NCBI Taxonomy" id="670580"/>
    <lineage>
        <taxon>Eukaryota</taxon>
        <taxon>Fungi</taxon>
        <taxon>Dikarya</taxon>
        <taxon>Basidiomycota</taxon>
        <taxon>Agaricomycotina</taxon>
        <taxon>Agaricomycetes</taxon>
        <taxon>Polyporales</taxon>
        <taxon>Adustoporiaceae</taxon>
        <taxon>Rhodonia</taxon>
    </lineage>
</organism>
<keyword evidence="3" id="KW-1185">Reference proteome</keyword>
<evidence type="ECO:0000313" key="2">
    <source>
        <dbReference type="EMBL" id="OSX56675.1"/>
    </source>
</evidence>
<sequence length="299" mass="33395">MTKGVHIPKLSTRETLAGLALNLSHRFRVKDSDNVGLIRLERAKARKVKKATVFQVDPGSKVEAVELPESYRWVVEVCLNRLMHHHAQLYLKAQEEDIGEMLLIEVRRWLGYHNRQSTDWDEAFVYIDEPLDLSCYEKRGSHEVEEAQASEDDSPESKEMDDRMREGPMSSLSDATPHLAPSPLILPVLETEDRQGSEDTRPMSVGGSTSHPAPSPLLPVRTLEDRDTGHMSMNGSTSPPDPLPVHTDDADARWAAHIREICLRLKNSGSTSSSYGLAYLANTLAEAQGGQAPSRRLRE</sequence>
<gene>
    <name evidence="2" type="ORF">POSPLADRAFT_1159259</name>
</gene>